<keyword evidence="2" id="KW-0732">Signal</keyword>
<feature type="chain" id="PRO_5027627274" evidence="2">
    <location>
        <begin position="20"/>
        <end position="203"/>
    </location>
</feature>
<sequence length="203" mass="22485">MSAFWIQFVTILCLHGACAGIAGVVRKTAGEDITIQCKCSESPTYLSLKKGLHQEDEVFFKEKEYKNHTVARSVTGRLQIHGAFPNIDILIKNLTLQDTGPYWCLYSVYSTNTFSVQSVKGTGSVLLVVTEPKQPTKAEAQCPGVVQQDGILLAVVITAAVLLGITMAVLIWIYKIKQSRFTVKPRQGTTNDVYEDMRGTLRR</sequence>
<dbReference type="Pfam" id="PF07686">
    <property type="entry name" value="V-set"/>
    <property type="match status" value="1"/>
</dbReference>
<dbReference type="InterPro" id="IPR013783">
    <property type="entry name" value="Ig-like_fold"/>
</dbReference>
<evidence type="ECO:0000313" key="4">
    <source>
        <dbReference type="Proteomes" id="UP000515145"/>
    </source>
</evidence>
<reference evidence="5" key="1">
    <citation type="submission" date="2025-08" db="UniProtKB">
        <authorList>
            <consortium name="RefSeq"/>
        </authorList>
    </citation>
    <scope>IDENTIFICATION</scope>
</reference>
<keyword evidence="4" id="KW-1185">Reference proteome</keyword>
<dbReference type="AlphaFoldDB" id="A0A6P7IJD9"/>
<evidence type="ECO:0000313" key="5">
    <source>
        <dbReference type="RefSeq" id="XP_028268315.1"/>
    </source>
</evidence>
<dbReference type="PANTHER" id="PTHR15343">
    <property type="entry name" value="CD7"/>
    <property type="match status" value="1"/>
</dbReference>
<dbReference type="GeneID" id="114440196"/>
<feature type="transmembrane region" description="Helical" evidence="1">
    <location>
        <begin position="151"/>
        <end position="174"/>
    </location>
</feature>
<protein>
    <submittedName>
        <fullName evidence="5">Uncharacterized protein LOC114440196</fullName>
    </submittedName>
</protein>
<dbReference type="RefSeq" id="XP_028268315.1">
    <property type="nucleotide sequence ID" value="XM_028412514.1"/>
</dbReference>
<dbReference type="InParanoid" id="A0A6P7IJD9"/>
<feature type="domain" description="Immunoglobulin" evidence="3">
    <location>
        <begin position="22"/>
        <end position="130"/>
    </location>
</feature>
<gene>
    <name evidence="5" type="primary">LOC114440196</name>
</gene>
<dbReference type="OrthoDB" id="8953200at2759"/>
<evidence type="ECO:0000256" key="2">
    <source>
        <dbReference type="SAM" id="SignalP"/>
    </source>
</evidence>
<dbReference type="InterPro" id="IPR036179">
    <property type="entry name" value="Ig-like_dom_sf"/>
</dbReference>
<keyword evidence="1" id="KW-0472">Membrane</keyword>
<keyword evidence="1" id="KW-1133">Transmembrane helix</keyword>
<accession>A0A6P7IJD9</accession>
<name>A0A6P7IJD9_9TELE</name>
<dbReference type="GO" id="GO:0038023">
    <property type="term" value="F:signaling receptor activity"/>
    <property type="evidence" value="ECO:0007669"/>
    <property type="project" value="InterPro"/>
</dbReference>
<dbReference type="InterPro" id="IPR039090">
    <property type="entry name" value="CD7"/>
</dbReference>
<proteinExistence type="predicted"/>
<feature type="signal peptide" evidence="2">
    <location>
        <begin position="1"/>
        <end position="19"/>
    </location>
</feature>
<dbReference type="Gene3D" id="2.60.40.10">
    <property type="entry name" value="Immunoglobulins"/>
    <property type="match status" value="1"/>
</dbReference>
<dbReference type="InterPro" id="IPR013106">
    <property type="entry name" value="Ig_V-set"/>
</dbReference>
<keyword evidence="1" id="KW-0812">Transmembrane</keyword>
<dbReference type="SUPFAM" id="SSF48726">
    <property type="entry name" value="Immunoglobulin"/>
    <property type="match status" value="1"/>
</dbReference>
<dbReference type="GO" id="GO:0002250">
    <property type="term" value="P:adaptive immune response"/>
    <property type="evidence" value="ECO:0007669"/>
    <property type="project" value="InterPro"/>
</dbReference>
<evidence type="ECO:0000259" key="3">
    <source>
        <dbReference type="SMART" id="SM00409"/>
    </source>
</evidence>
<organism evidence="4 5">
    <name type="scientific">Parambassis ranga</name>
    <name type="common">Indian glassy fish</name>
    <dbReference type="NCBI Taxonomy" id="210632"/>
    <lineage>
        <taxon>Eukaryota</taxon>
        <taxon>Metazoa</taxon>
        <taxon>Chordata</taxon>
        <taxon>Craniata</taxon>
        <taxon>Vertebrata</taxon>
        <taxon>Euteleostomi</taxon>
        <taxon>Actinopterygii</taxon>
        <taxon>Neopterygii</taxon>
        <taxon>Teleostei</taxon>
        <taxon>Neoteleostei</taxon>
        <taxon>Acanthomorphata</taxon>
        <taxon>Ovalentaria</taxon>
        <taxon>Ambassidae</taxon>
        <taxon>Parambassis</taxon>
    </lineage>
</organism>
<dbReference type="GO" id="GO:0016020">
    <property type="term" value="C:membrane"/>
    <property type="evidence" value="ECO:0007669"/>
    <property type="project" value="InterPro"/>
</dbReference>
<dbReference type="SMART" id="SM00409">
    <property type="entry name" value="IG"/>
    <property type="match status" value="1"/>
</dbReference>
<dbReference type="InterPro" id="IPR003599">
    <property type="entry name" value="Ig_sub"/>
</dbReference>
<dbReference type="Proteomes" id="UP000515145">
    <property type="component" value="Chromosome 8"/>
</dbReference>
<dbReference type="PANTHER" id="PTHR15343:SF0">
    <property type="entry name" value="T-CELL ANTIGEN CD7"/>
    <property type="match status" value="1"/>
</dbReference>
<evidence type="ECO:0000256" key="1">
    <source>
        <dbReference type="SAM" id="Phobius"/>
    </source>
</evidence>